<evidence type="ECO:0000256" key="1">
    <source>
        <dbReference type="SAM" id="MobiDB-lite"/>
    </source>
</evidence>
<proteinExistence type="predicted"/>
<comment type="caution">
    <text evidence="2">The sequence shown here is derived from an EMBL/GenBank/DDBJ whole genome shotgun (WGS) entry which is preliminary data.</text>
</comment>
<evidence type="ECO:0000313" key="3">
    <source>
        <dbReference type="Proteomes" id="UP000828390"/>
    </source>
</evidence>
<evidence type="ECO:0000313" key="2">
    <source>
        <dbReference type="EMBL" id="KAH3719834.1"/>
    </source>
</evidence>
<gene>
    <name evidence="2" type="ORF">DPMN_062718</name>
</gene>
<protein>
    <submittedName>
        <fullName evidence="2">Uncharacterized protein</fullName>
    </submittedName>
</protein>
<feature type="region of interest" description="Disordered" evidence="1">
    <location>
        <begin position="72"/>
        <end position="101"/>
    </location>
</feature>
<dbReference type="EMBL" id="JAIWYP010000013">
    <property type="protein sequence ID" value="KAH3719834.1"/>
    <property type="molecule type" value="Genomic_DNA"/>
</dbReference>
<reference evidence="2" key="2">
    <citation type="submission" date="2020-11" db="EMBL/GenBank/DDBJ databases">
        <authorList>
            <person name="McCartney M.A."/>
            <person name="Auch B."/>
            <person name="Kono T."/>
            <person name="Mallez S."/>
            <person name="Becker A."/>
            <person name="Gohl D.M."/>
            <person name="Silverstein K.A.T."/>
            <person name="Koren S."/>
            <person name="Bechman K.B."/>
            <person name="Herman A."/>
            <person name="Abrahante J.E."/>
            <person name="Garbe J."/>
        </authorList>
    </citation>
    <scope>NUCLEOTIDE SEQUENCE</scope>
    <source>
        <strain evidence="2">Duluth1</strain>
        <tissue evidence="2">Whole animal</tissue>
    </source>
</reference>
<accession>A0A9D4CAC5</accession>
<dbReference type="Proteomes" id="UP000828390">
    <property type="component" value="Unassembled WGS sequence"/>
</dbReference>
<sequence>MDHIRLTEREKRLQRREELKAEIAQKEREIQERRNENRLEQVKQRDRDITMLKLQELQRQINELIEKWRQASQERDKQNRFDEEHRTEVRDEHLKTLKVKD</sequence>
<reference evidence="2" key="1">
    <citation type="journal article" date="2019" name="bioRxiv">
        <title>The Genome of the Zebra Mussel, Dreissena polymorpha: A Resource for Invasive Species Research.</title>
        <authorList>
            <person name="McCartney M.A."/>
            <person name="Auch B."/>
            <person name="Kono T."/>
            <person name="Mallez S."/>
            <person name="Zhang Y."/>
            <person name="Obille A."/>
            <person name="Becker A."/>
            <person name="Abrahante J.E."/>
            <person name="Garbe J."/>
            <person name="Badalamenti J.P."/>
            <person name="Herman A."/>
            <person name="Mangelson H."/>
            <person name="Liachko I."/>
            <person name="Sullivan S."/>
            <person name="Sone E.D."/>
            <person name="Koren S."/>
            <person name="Silverstein K.A.T."/>
            <person name="Beckman K.B."/>
            <person name="Gohl D.M."/>
        </authorList>
    </citation>
    <scope>NUCLEOTIDE SEQUENCE</scope>
    <source>
        <strain evidence="2">Duluth1</strain>
        <tissue evidence="2">Whole animal</tissue>
    </source>
</reference>
<name>A0A9D4CAC5_DREPO</name>
<organism evidence="2 3">
    <name type="scientific">Dreissena polymorpha</name>
    <name type="common">Zebra mussel</name>
    <name type="synonym">Mytilus polymorpha</name>
    <dbReference type="NCBI Taxonomy" id="45954"/>
    <lineage>
        <taxon>Eukaryota</taxon>
        <taxon>Metazoa</taxon>
        <taxon>Spiralia</taxon>
        <taxon>Lophotrochozoa</taxon>
        <taxon>Mollusca</taxon>
        <taxon>Bivalvia</taxon>
        <taxon>Autobranchia</taxon>
        <taxon>Heteroconchia</taxon>
        <taxon>Euheterodonta</taxon>
        <taxon>Imparidentia</taxon>
        <taxon>Neoheterodontei</taxon>
        <taxon>Myida</taxon>
        <taxon>Dreissenoidea</taxon>
        <taxon>Dreissenidae</taxon>
        <taxon>Dreissena</taxon>
    </lineage>
</organism>
<keyword evidence="3" id="KW-1185">Reference proteome</keyword>
<dbReference type="AlphaFoldDB" id="A0A9D4CAC5"/>